<proteinExistence type="predicted"/>
<evidence type="ECO:0000313" key="2">
    <source>
        <dbReference type="EMBL" id="KAF4039431.1"/>
    </source>
</evidence>
<keyword evidence="1" id="KW-0732">Signal</keyword>
<reference evidence="2" key="1">
    <citation type="submission" date="2020-04" db="EMBL/GenBank/DDBJ databases">
        <title>Hybrid Assembly of Korean Phytophthora infestans isolates.</title>
        <authorList>
            <person name="Prokchorchik M."/>
            <person name="Lee Y."/>
            <person name="Seo J."/>
            <person name="Cho J.-H."/>
            <person name="Park Y.-E."/>
            <person name="Jang D.-C."/>
            <person name="Im J.-S."/>
            <person name="Choi J.-G."/>
            <person name="Park H.-J."/>
            <person name="Lee G.-B."/>
            <person name="Lee Y.-G."/>
            <person name="Hong S.-Y."/>
            <person name="Cho K."/>
            <person name="Sohn K.H."/>
        </authorList>
    </citation>
    <scope>NUCLEOTIDE SEQUENCE</scope>
    <source>
        <strain evidence="2">KR_1_A1</strain>
        <strain evidence="3">KR_2_A2</strain>
    </source>
</reference>
<evidence type="ECO:0000313" key="4">
    <source>
        <dbReference type="Proteomes" id="UP000602510"/>
    </source>
</evidence>
<organism evidence="2 4">
    <name type="scientific">Phytophthora infestans</name>
    <name type="common">Potato late blight agent</name>
    <name type="synonym">Botrytis infestans</name>
    <dbReference type="NCBI Taxonomy" id="4787"/>
    <lineage>
        <taxon>Eukaryota</taxon>
        <taxon>Sar</taxon>
        <taxon>Stramenopiles</taxon>
        <taxon>Oomycota</taxon>
        <taxon>Peronosporomycetes</taxon>
        <taxon>Peronosporales</taxon>
        <taxon>Peronosporaceae</taxon>
        <taxon>Phytophthora</taxon>
    </lineage>
</organism>
<keyword evidence="4" id="KW-1185">Reference proteome</keyword>
<dbReference type="Proteomes" id="UP000704712">
    <property type="component" value="Unassembled WGS sequence"/>
</dbReference>
<feature type="chain" id="PRO_5036239806" description="Secreted RxLR effector peptide protein" evidence="1">
    <location>
        <begin position="21"/>
        <end position="162"/>
    </location>
</feature>
<sequence>MRASPIAIAFLMAISTASEATVANSDRARKSNADDSMRNNHRFLRDNEIDIEAEDRMAWSFNFKKDGLADRIIRATQWDSKVAILKDMKEGQMNYAFDDLVRTIQLFIPSYEAGMNKGAFIRMLRNSDLDEHVQSLIERVYLKQAAFGAQGRASDKLYRILS</sequence>
<gene>
    <name evidence="2" type="ORF">GN244_ATG08262</name>
    <name evidence="3" type="ORF">GN958_ATG20243</name>
</gene>
<protein>
    <recommendedName>
        <fullName evidence="5">Secreted RxLR effector peptide protein</fullName>
    </recommendedName>
</protein>
<dbReference type="AlphaFoldDB" id="A0A833TE73"/>
<accession>A0A833TE73</accession>
<dbReference type="Proteomes" id="UP000602510">
    <property type="component" value="Unassembled WGS sequence"/>
</dbReference>
<comment type="caution">
    <text evidence="2">The sequence shown here is derived from an EMBL/GenBank/DDBJ whole genome shotgun (WGS) entry which is preliminary data.</text>
</comment>
<evidence type="ECO:0008006" key="5">
    <source>
        <dbReference type="Google" id="ProtNLM"/>
    </source>
</evidence>
<feature type="signal peptide" evidence="1">
    <location>
        <begin position="1"/>
        <end position="20"/>
    </location>
</feature>
<evidence type="ECO:0000313" key="3">
    <source>
        <dbReference type="EMBL" id="KAF4130541.1"/>
    </source>
</evidence>
<name>A0A833TE73_PHYIN</name>
<dbReference type="EMBL" id="WSZM01000174">
    <property type="protein sequence ID" value="KAF4039431.1"/>
    <property type="molecule type" value="Genomic_DNA"/>
</dbReference>
<evidence type="ECO:0000256" key="1">
    <source>
        <dbReference type="SAM" id="SignalP"/>
    </source>
</evidence>
<dbReference type="EMBL" id="JAACNO010002824">
    <property type="protein sequence ID" value="KAF4130541.1"/>
    <property type="molecule type" value="Genomic_DNA"/>
</dbReference>